<dbReference type="Gene3D" id="1.10.443.10">
    <property type="entry name" value="Intergrase catalytic core"/>
    <property type="match status" value="1"/>
</dbReference>
<proteinExistence type="predicted"/>
<dbReference type="InterPro" id="IPR050090">
    <property type="entry name" value="Tyrosine_recombinase_XerCD"/>
</dbReference>
<name>A0ABV9Q090_9BACL</name>
<dbReference type="PROSITE" id="PS51900">
    <property type="entry name" value="CB"/>
    <property type="match status" value="1"/>
</dbReference>
<dbReference type="InterPro" id="IPR004107">
    <property type="entry name" value="Integrase_SAM-like_N"/>
</dbReference>
<dbReference type="Proteomes" id="UP001596002">
    <property type="component" value="Unassembled WGS sequence"/>
</dbReference>
<organism evidence="7 8">
    <name type="scientific">Effusibacillus consociatus</name>
    <dbReference type="NCBI Taxonomy" id="1117041"/>
    <lineage>
        <taxon>Bacteria</taxon>
        <taxon>Bacillati</taxon>
        <taxon>Bacillota</taxon>
        <taxon>Bacilli</taxon>
        <taxon>Bacillales</taxon>
        <taxon>Alicyclobacillaceae</taxon>
        <taxon>Effusibacillus</taxon>
    </lineage>
</organism>
<dbReference type="PROSITE" id="PS51898">
    <property type="entry name" value="TYR_RECOMBINASE"/>
    <property type="match status" value="1"/>
</dbReference>
<keyword evidence="8" id="KW-1185">Reference proteome</keyword>
<evidence type="ECO:0000259" key="5">
    <source>
        <dbReference type="PROSITE" id="PS51898"/>
    </source>
</evidence>
<evidence type="ECO:0000313" key="8">
    <source>
        <dbReference type="Proteomes" id="UP001596002"/>
    </source>
</evidence>
<dbReference type="InterPro" id="IPR013762">
    <property type="entry name" value="Integrase-like_cat_sf"/>
</dbReference>
<keyword evidence="1" id="KW-0229">DNA integration</keyword>
<dbReference type="EMBL" id="JBHSHC010000050">
    <property type="protein sequence ID" value="MFC4767199.1"/>
    <property type="molecule type" value="Genomic_DNA"/>
</dbReference>
<evidence type="ECO:0000256" key="1">
    <source>
        <dbReference type="ARBA" id="ARBA00022908"/>
    </source>
</evidence>
<evidence type="ECO:0000256" key="2">
    <source>
        <dbReference type="ARBA" id="ARBA00023125"/>
    </source>
</evidence>
<dbReference type="InterPro" id="IPR044068">
    <property type="entry name" value="CB"/>
</dbReference>
<evidence type="ECO:0000259" key="6">
    <source>
        <dbReference type="PROSITE" id="PS51900"/>
    </source>
</evidence>
<keyword evidence="3" id="KW-0233">DNA recombination</keyword>
<dbReference type="PANTHER" id="PTHR30349:SF81">
    <property type="entry name" value="TYROSINE RECOMBINASE XERC"/>
    <property type="match status" value="1"/>
</dbReference>
<sequence>MQYEIICVSEQSVVRPHGFNRQKFDEAVGMFLTNCRYRNLSPVTIQGYRDYLNGLRKDLEDWGLSIFELTPKDLSHRMVNQMREVGCATNTINGRIRTCQQFFKFLWKDGITETNLAANLRPIRFEKQIIQTFTEEQVKALLNQPDRNTFTGLRDYVIMLIFLETGVRVAEMANMKTSDINWEDQTIRIPTGKGRKFRIVPIQQTCIRELRRYMIERGNQGCDNLWVTVFNKPYTRYGIIDMVRRYRRRAGIKGVAGSCHTFRHTMAKFFLINGGDIFTLQSILGHATLEMTRQYVELFSSDIHYQHAKCSPIENLVANGGSFEESEGE</sequence>
<dbReference type="PANTHER" id="PTHR30349">
    <property type="entry name" value="PHAGE INTEGRASE-RELATED"/>
    <property type="match status" value="1"/>
</dbReference>
<reference evidence="8" key="1">
    <citation type="journal article" date="2019" name="Int. J. Syst. Evol. Microbiol.">
        <title>The Global Catalogue of Microorganisms (GCM) 10K type strain sequencing project: providing services to taxonomists for standard genome sequencing and annotation.</title>
        <authorList>
            <consortium name="The Broad Institute Genomics Platform"/>
            <consortium name="The Broad Institute Genome Sequencing Center for Infectious Disease"/>
            <person name="Wu L."/>
            <person name="Ma J."/>
        </authorList>
    </citation>
    <scope>NUCLEOTIDE SEQUENCE [LARGE SCALE GENOMIC DNA]</scope>
    <source>
        <strain evidence="8">WYCCWR 12678</strain>
    </source>
</reference>
<keyword evidence="2 4" id="KW-0238">DNA-binding</keyword>
<dbReference type="InterPro" id="IPR011010">
    <property type="entry name" value="DNA_brk_join_enz"/>
</dbReference>
<dbReference type="RefSeq" id="WP_380025117.1">
    <property type="nucleotide sequence ID" value="NZ_JBHSHC010000050.1"/>
</dbReference>
<dbReference type="SUPFAM" id="SSF56349">
    <property type="entry name" value="DNA breaking-rejoining enzymes"/>
    <property type="match status" value="1"/>
</dbReference>
<dbReference type="InterPro" id="IPR002104">
    <property type="entry name" value="Integrase_catalytic"/>
</dbReference>
<dbReference type="InterPro" id="IPR010998">
    <property type="entry name" value="Integrase_recombinase_N"/>
</dbReference>
<feature type="domain" description="Core-binding (CB)" evidence="6">
    <location>
        <begin position="22"/>
        <end position="107"/>
    </location>
</feature>
<gene>
    <name evidence="7" type="ORF">ACFO8Q_07455</name>
</gene>
<evidence type="ECO:0000313" key="7">
    <source>
        <dbReference type="EMBL" id="MFC4767199.1"/>
    </source>
</evidence>
<feature type="domain" description="Tyr recombinase" evidence="5">
    <location>
        <begin position="128"/>
        <end position="308"/>
    </location>
</feature>
<protein>
    <submittedName>
        <fullName evidence="7">Tyrosine-type recombinase/integrase</fullName>
    </submittedName>
</protein>
<dbReference type="Gene3D" id="1.10.150.130">
    <property type="match status" value="1"/>
</dbReference>
<evidence type="ECO:0000256" key="4">
    <source>
        <dbReference type="PROSITE-ProRule" id="PRU01248"/>
    </source>
</evidence>
<dbReference type="Pfam" id="PF02899">
    <property type="entry name" value="Phage_int_SAM_1"/>
    <property type="match status" value="1"/>
</dbReference>
<comment type="caution">
    <text evidence="7">The sequence shown here is derived from an EMBL/GenBank/DDBJ whole genome shotgun (WGS) entry which is preliminary data.</text>
</comment>
<accession>A0ABV9Q090</accession>
<evidence type="ECO:0000256" key="3">
    <source>
        <dbReference type="ARBA" id="ARBA00023172"/>
    </source>
</evidence>
<dbReference type="Pfam" id="PF00589">
    <property type="entry name" value="Phage_integrase"/>
    <property type="match status" value="1"/>
</dbReference>